<dbReference type="EMBL" id="JAROKS010000012">
    <property type="protein sequence ID" value="KAK1798220.1"/>
    <property type="molecule type" value="Genomic_DNA"/>
</dbReference>
<feature type="region of interest" description="Disordered" evidence="1">
    <location>
        <begin position="264"/>
        <end position="308"/>
    </location>
</feature>
<evidence type="ECO:0000259" key="2">
    <source>
        <dbReference type="Pfam" id="PF24626"/>
    </source>
</evidence>
<evidence type="ECO:0000256" key="1">
    <source>
        <dbReference type="SAM" id="MobiDB-lite"/>
    </source>
</evidence>
<proteinExistence type="predicted"/>
<evidence type="ECO:0000313" key="3">
    <source>
        <dbReference type="EMBL" id="KAK1798220.1"/>
    </source>
</evidence>
<feature type="compositionally biased region" description="Polar residues" evidence="1">
    <location>
        <begin position="280"/>
        <end position="289"/>
    </location>
</feature>
<gene>
    <name evidence="3" type="ORF">P4O66_000710</name>
</gene>
<protein>
    <recommendedName>
        <fullName evidence="2">Tf2-1-like SH3-like domain-containing protein</fullName>
    </recommendedName>
</protein>
<reference evidence="3" key="1">
    <citation type="submission" date="2023-03" db="EMBL/GenBank/DDBJ databases">
        <title>Electrophorus voltai genome.</title>
        <authorList>
            <person name="Bian C."/>
        </authorList>
    </citation>
    <scope>NUCLEOTIDE SEQUENCE</scope>
    <source>
        <strain evidence="3">CB-2022</strain>
        <tissue evidence="3">Muscle</tissue>
    </source>
</reference>
<feature type="region of interest" description="Disordered" evidence="1">
    <location>
        <begin position="92"/>
        <end position="113"/>
    </location>
</feature>
<comment type="caution">
    <text evidence="3">The sequence shown here is derived from an EMBL/GenBank/DDBJ whole genome shotgun (WGS) entry which is preliminary data.</text>
</comment>
<name>A0AAD8ZFS4_9TELE</name>
<keyword evidence="4" id="KW-1185">Reference proteome</keyword>
<accession>A0AAD8ZFS4</accession>
<organism evidence="3 4">
    <name type="scientific">Electrophorus voltai</name>
    <dbReference type="NCBI Taxonomy" id="2609070"/>
    <lineage>
        <taxon>Eukaryota</taxon>
        <taxon>Metazoa</taxon>
        <taxon>Chordata</taxon>
        <taxon>Craniata</taxon>
        <taxon>Vertebrata</taxon>
        <taxon>Euteleostomi</taxon>
        <taxon>Actinopterygii</taxon>
        <taxon>Neopterygii</taxon>
        <taxon>Teleostei</taxon>
        <taxon>Ostariophysi</taxon>
        <taxon>Gymnotiformes</taxon>
        <taxon>Gymnotoidei</taxon>
        <taxon>Gymnotidae</taxon>
        <taxon>Electrophorus</taxon>
    </lineage>
</organism>
<dbReference type="Proteomes" id="UP001239994">
    <property type="component" value="Unassembled WGS sequence"/>
</dbReference>
<sequence>MAYRSLRITIADYKKKADRRCGETPHYEPGQKVWVSTKDSRVGSSGKLAAKYEGPYTITGQINEVTYHVGLPGYSRASWAFHMSALNPMVEGPLSKEDNPSSAPPPPLEIEGAPAYKGASSEAFSASAGPAAHQEAGGVFREGFCYELLMTDPVALKNVAIRCHSEAELICDSEAEFSCQSEAEPICHSVAELSSHSEAELSCQSEAELSCHIEAEFICHSEAEFICHNEAELSFHSEAEFICHLEADGWQSFPGQHWKFGAHKEANSAHGKTKAPVATMETQQPSELSSPDRFGKSAVPGPGMSGDQ</sequence>
<dbReference type="Pfam" id="PF24626">
    <property type="entry name" value="SH3_Tf2-1"/>
    <property type="match status" value="1"/>
</dbReference>
<dbReference type="InterPro" id="IPR056924">
    <property type="entry name" value="SH3_Tf2-1"/>
</dbReference>
<dbReference type="AlphaFoldDB" id="A0AAD8ZFS4"/>
<evidence type="ECO:0000313" key="4">
    <source>
        <dbReference type="Proteomes" id="UP001239994"/>
    </source>
</evidence>
<feature type="domain" description="Tf2-1-like SH3-like" evidence="2">
    <location>
        <begin position="30"/>
        <end position="89"/>
    </location>
</feature>